<protein>
    <recommendedName>
        <fullName evidence="3">Colanic acid biosynthesis protein</fullName>
    </recommendedName>
</protein>
<dbReference type="Proteomes" id="UP001622968">
    <property type="component" value="Unassembled WGS sequence"/>
</dbReference>
<dbReference type="RefSeq" id="WP_154616746.1">
    <property type="nucleotide sequence ID" value="NZ_JBJHGH010000001.1"/>
</dbReference>
<accession>A0ABW8QHD9</accession>
<evidence type="ECO:0000313" key="1">
    <source>
        <dbReference type="EMBL" id="MFK8974964.1"/>
    </source>
</evidence>
<organism evidence="1 2">
    <name type="scientific">Serratia sarumanii</name>
    <dbReference type="NCBI Taxonomy" id="3020826"/>
    <lineage>
        <taxon>Bacteria</taxon>
        <taxon>Pseudomonadati</taxon>
        <taxon>Pseudomonadota</taxon>
        <taxon>Gammaproteobacteria</taxon>
        <taxon>Enterobacterales</taxon>
        <taxon>Yersiniaceae</taxon>
        <taxon>Serratia</taxon>
    </lineage>
</organism>
<sequence length="104" mass="11886">MKVVILCGNLVKNDISFIRLTHLLRSMAAQVPLTIPHVSPFSGQKKIKSRRPDRQMCGKLNTPIIKAYYPRIESGRMLGYYFCRARNSAHRNCRRRGAEGIVTL</sequence>
<evidence type="ECO:0000313" key="2">
    <source>
        <dbReference type="Proteomes" id="UP001622968"/>
    </source>
</evidence>
<proteinExistence type="predicted"/>
<name>A0ABW8QHD9_9GAMM</name>
<gene>
    <name evidence="1" type="ORF">ACJBEI_07010</name>
</gene>
<keyword evidence="2" id="KW-1185">Reference proteome</keyword>
<reference evidence="1 2" key="1">
    <citation type="submission" date="2024-11" db="EMBL/GenBank/DDBJ databases">
        <title>Draft genomes of five putative biosurfactant-producing Serratia sp. isolates from Laguna de Bay, Philippines.</title>
        <authorList>
            <person name="Lantican N."/>
            <person name="Barredo G.A."/>
            <person name="Rosana A."/>
            <person name="Siababa A.C."/>
            <person name="Montecillo A."/>
        </authorList>
    </citation>
    <scope>NUCLEOTIDE SEQUENCE [LARGE SCALE GENOMIC DNA]</scope>
    <source>
        <strain evidence="1 2">WS11a</strain>
    </source>
</reference>
<comment type="caution">
    <text evidence="1">The sequence shown here is derived from an EMBL/GenBank/DDBJ whole genome shotgun (WGS) entry which is preliminary data.</text>
</comment>
<dbReference type="EMBL" id="JBJHGH010000001">
    <property type="protein sequence ID" value="MFK8974964.1"/>
    <property type="molecule type" value="Genomic_DNA"/>
</dbReference>
<evidence type="ECO:0008006" key="3">
    <source>
        <dbReference type="Google" id="ProtNLM"/>
    </source>
</evidence>